<dbReference type="EMBL" id="LR796388">
    <property type="protein sequence ID" value="CAB4141278.1"/>
    <property type="molecule type" value="Genomic_DNA"/>
</dbReference>
<gene>
    <name evidence="1" type="ORF">UFOVP410_117</name>
</gene>
<name>A0A6J5M3U1_9CAUD</name>
<organism evidence="1">
    <name type="scientific">uncultured Caudovirales phage</name>
    <dbReference type="NCBI Taxonomy" id="2100421"/>
    <lineage>
        <taxon>Viruses</taxon>
        <taxon>Duplodnaviria</taxon>
        <taxon>Heunggongvirae</taxon>
        <taxon>Uroviricota</taxon>
        <taxon>Caudoviricetes</taxon>
        <taxon>Peduoviridae</taxon>
        <taxon>Maltschvirus</taxon>
        <taxon>Maltschvirus maltsch</taxon>
    </lineage>
</organism>
<protein>
    <submittedName>
        <fullName evidence="1">Uncharacterized protein</fullName>
    </submittedName>
</protein>
<evidence type="ECO:0000313" key="1">
    <source>
        <dbReference type="EMBL" id="CAB4141278.1"/>
    </source>
</evidence>
<reference evidence="1" key="1">
    <citation type="submission" date="2020-04" db="EMBL/GenBank/DDBJ databases">
        <authorList>
            <person name="Chiriac C."/>
            <person name="Salcher M."/>
            <person name="Ghai R."/>
            <person name="Kavagutti S V."/>
        </authorList>
    </citation>
    <scope>NUCLEOTIDE SEQUENCE</scope>
</reference>
<accession>A0A6J5M3U1</accession>
<sequence>MTNNILELLEQLLLAKKRGYVDSVMLCSLHEDKKSLTYHFNSGSLYNFDNIPKFDLIESRISNKDFITDKKRKALSNFILKKYSCQCVFVFNYDHIILKIENCAPYCDK</sequence>
<proteinExistence type="predicted"/>